<reference evidence="2 3" key="1">
    <citation type="submission" date="2019-07" db="EMBL/GenBank/DDBJ databases">
        <title>Draft genome assembly of a fouling barnacle, Amphibalanus amphitrite (Darwin, 1854): The first reference genome for Thecostraca.</title>
        <authorList>
            <person name="Kim W."/>
        </authorList>
    </citation>
    <scope>NUCLEOTIDE SEQUENCE [LARGE SCALE GENOMIC DNA]</scope>
    <source>
        <strain evidence="2">SNU_AA5</strain>
        <tissue evidence="2">Soma without cirri and trophi</tissue>
    </source>
</reference>
<proteinExistence type="predicted"/>
<dbReference type="OrthoDB" id="6022652at2759"/>
<dbReference type="EMBL" id="VIIS01000344">
    <property type="protein sequence ID" value="KAF0310120.1"/>
    <property type="molecule type" value="Genomic_DNA"/>
</dbReference>
<dbReference type="Proteomes" id="UP000440578">
    <property type="component" value="Unassembled WGS sequence"/>
</dbReference>
<name>A0A6A4X209_AMPAM</name>
<evidence type="ECO:0000313" key="2">
    <source>
        <dbReference type="EMBL" id="KAF0310120.1"/>
    </source>
</evidence>
<dbReference type="AlphaFoldDB" id="A0A6A4X209"/>
<sequence>MASRGALRRTGSLDRPGGDERRSVSNIRQQFEAGRGKCRNLSDPESLQRQPVRPGLSTGISQTHHKYLAEPPVQLRGRGVALPGMSGGLPPGGAALPLRTSSPTADPRPPPSAEPDLSSPLSPPPPRPELPSFLTSGNYPPSGDPFPTWCDRGSVRIDEVDPNVDVSPSVPPTPWDRDRDETHTESSDRGERVRSSSRSPHSQRTVDGSPTRVKRVSFSKTLPTKDDPAGERSRDDWTEADGPGRAVSESTPARLTWLGCSRRLRRRRAELREHLAAPAELRQLCSRCPDGRPTEARAAAAALRSVGVGRAAEGAPGLRGDET</sequence>
<feature type="compositionally biased region" description="Basic and acidic residues" evidence="1">
    <location>
        <begin position="223"/>
        <end position="237"/>
    </location>
</feature>
<organism evidence="2 3">
    <name type="scientific">Amphibalanus amphitrite</name>
    <name type="common">Striped barnacle</name>
    <name type="synonym">Balanus amphitrite</name>
    <dbReference type="NCBI Taxonomy" id="1232801"/>
    <lineage>
        <taxon>Eukaryota</taxon>
        <taxon>Metazoa</taxon>
        <taxon>Ecdysozoa</taxon>
        <taxon>Arthropoda</taxon>
        <taxon>Crustacea</taxon>
        <taxon>Multicrustacea</taxon>
        <taxon>Cirripedia</taxon>
        <taxon>Thoracica</taxon>
        <taxon>Thoracicalcarea</taxon>
        <taxon>Balanomorpha</taxon>
        <taxon>Balanoidea</taxon>
        <taxon>Balanidae</taxon>
        <taxon>Amphibalaninae</taxon>
        <taxon>Amphibalanus</taxon>
    </lineage>
</organism>
<comment type="caution">
    <text evidence="2">The sequence shown here is derived from an EMBL/GenBank/DDBJ whole genome shotgun (WGS) entry which is preliminary data.</text>
</comment>
<evidence type="ECO:0000313" key="3">
    <source>
        <dbReference type="Proteomes" id="UP000440578"/>
    </source>
</evidence>
<feature type="compositionally biased region" description="Polar residues" evidence="1">
    <location>
        <begin position="196"/>
        <end position="208"/>
    </location>
</feature>
<keyword evidence="3" id="KW-1185">Reference proteome</keyword>
<gene>
    <name evidence="2" type="ORF">FJT64_018812</name>
</gene>
<protein>
    <submittedName>
        <fullName evidence="2">Uncharacterized protein</fullName>
    </submittedName>
</protein>
<feature type="region of interest" description="Disordered" evidence="1">
    <location>
        <begin position="1"/>
        <end position="252"/>
    </location>
</feature>
<feature type="compositionally biased region" description="Basic and acidic residues" evidence="1">
    <location>
        <begin position="175"/>
        <end position="194"/>
    </location>
</feature>
<accession>A0A6A4X209</accession>
<evidence type="ECO:0000256" key="1">
    <source>
        <dbReference type="SAM" id="MobiDB-lite"/>
    </source>
</evidence>